<gene>
    <name evidence="2" type="ORF">RSPPHO_03020</name>
</gene>
<dbReference type="RefSeq" id="WP_014416274.1">
    <property type="nucleotide sequence ID" value="NC_017059.1"/>
</dbReference>
<dbReference type="HOGENOM" id="CLU_2668672_0_0_5"/>
<organism evidence="2 3">
    <name type="scientific">Pararhodospirillum photometricum DSM 122</name>
    <dbReference type="NCBI Taxonomy" id="1150469"/>
    <lineage>
        <taxon>Bacteria</taxon>
        <taxon>Pseudomonadati</taxon>
        <taxon>Pseudomonadota</taxon>
        <taxon>Alphaproteobacteria</taxon>
        <taxon>Rhodospirillales</taxon>
        <taxon>Rhodospirillaceae</taxon>
        <taxon>Pararhodospirillum</taxon>
    </lineage>
</organism>
<dbReference type="EMBL" id="HE663493">
    <property type="protein sequence ID" value="CCG09646.1"/>
    <property type="molecule type" value="Genomic_DNA"/>
</dbReference>
<proteinExistence type="predicted"/>
<evidence type="ECO:0000256" key="1">
    <source>
        <dbReference type="SAM" id="MobiDB-lite"/>
    </source>
</evidence>
<feature type="region of interest" description="Disordered" evidence="1">
    <location>
        <begin position="1"/>
        <end position="34"/>
    </location>
</feature>
<dbReference type="Proteomes" id="UP000033220">
    <property type="component" value="Chromosome DSM 122"/>
</dbReference>
<name>H6SQC7_PARPM</name>
<sequence length="75" mass="7992">MAASLDPRTAVAVARAGLERSRRPSTPKPGDQHCQRCGATFAWERANGSEGWVMRLVKSSDKCDCGYGRRGGPGG</sequence>
<reference evidence="2 3" key="1">
    <citation type="submission" date="2012-02" db="EMBL/GenBank/DDBJ databases">
        <title>Shotgun genome sequence of Phaeospirillum photometricum DSM 122.</title>
        <authorList>
            <person name="Duquesne K."/>
            <person name="Sturgis J."/>
        </authorList>
    </citation>
    <scope>NUCLEOTIDE SEQUENCE [LARGE SCALE GENOMIC DNA]</scope>
    <source>
        <strain evidence="3">DSM122</strain>
    </source>
</reference>
<dbReference type="PATRIC" id="fig|1150469.3.peg.3404"/>
<keyword evidence="3" id="KW-1185">Reference proteome</keyword>
<dbReference type="AlphaFoldDB" id="H6SQC7"/>
<evidence type="ECO:0000313" key="2">
    <source>
        <dbReference type="EMBL" id="CCG09646.1"/>
    </source>
</evidence>
<protein>
    <submittedName>
        <fullName evidence="2">Uncharacterized protein</fullName>
    </submittedName>
</protein>
<dbReference type="OrthoDB" id="7365083at2"/>
<accession>H6SQC7</accession>
<dbReference type="KEGG" id="rpm:RSPPHO_03020"/>
<evidence type="ECO:0000313" key="3">
    <source>
        <dbReference type="Proteomes" id="UP000033220"/>
    </source>
</evidence>